<dbReference type="InterPro" id="IPR019428">
    <property type="entry name" value="7TM_GPCR_serpentine_rcpt_Str"/>
</dbReference>
<evidence type="ECO:0000256" key="16">
    <source>
        <dbReference type="ARBA" id="ARBA00067967"/>
    </source>
</evidence>
<evidence type="ECO:0000256" key="4">
    <source>
        <dbReference type="ARBA" id="ARBA00022606"/>
    </source>
</evidence>
<feature type="transmembrane region" description="Helical" evidence="19">
    <location>
        <begin position="363"/>
        <end position="386"/>
    </location>
</feature>
<feature type="transmembrane region" description="Helical" evidence="19">
    <location>
        <begin position="114"/>
        <end position="132"/>
    </location>
</feature>
<accession>A0AAE9EQY6</accession>
<dbReference type="AlphaFoldDB" id="A0AAE9EQY6"/>
<dbReference type="SUPFAM" id="SSF81321">
    <property type="entry name" value="Family A G protein-coupled receptor-like"/>
    <property type="match status" value="1"/>
</dbReference>
<organism evidence="20 21">
    <name type="scientific">Caenorhabditis briggsae</name>
    <dbReference type="NCBI Taxonomy" id="6238"/>
    <lineage>
        <taxon>Eukaryota</taxon>
        <taxon>Metazoa</taxon>
        <taxon>Ecdysozoa</taxon>
        <taxon>Nematoda</taxon>
        <taxon>Chromadorea</taxon>
        <taxon>Rhabditida</taxon>
        <taxon>Rhabditina</taxon>
        <taxon>Rhabditomorpha</taxon>
        <taxon>Rhabditoidea</taxon>
        <taxon>Rhabditidae</taxon>
        <taxon>Peloderinae</taxon>
        <taxon>Caenorhabditis</taxon>
    </lineage>
</organism>
<evidence type="ECO:0000256" key="17">
    <source>
        <dbReference type="ARBA" id="ARBA00078653"/>
    </source>
</evidence>
<evidence type="ECO:0000256" key="7">
    <source>
        <dbReference type="ARBA" id="ARBA00022989"/>
    </source>
</evidence>
<keyword evidence="6" id="KW-0552">Olfaction</keyword>
<evidence type="ECO:0000256" key="18">
    <source>
        <dbReference type="ARBA" id="ARBA00082489"/>
    </source>
</evidence>
<reference evidence="20 21" key="1">
    <citation type="submission" date="2022-04" db="EMBL/GenBank/DDBJ databases">
        <title>Chromosome-level reference genomes for two strains of Caenorhabditis briggsae: an improved platform for comparative genomics.</title>
        <authorList>
            <person name="Stevens L."/>
            <person name="Andersen E."/>
        </authorList>
    </citation>
    <scope>NUCLEOTIDE SEQUENCE [LARGE SCALE GENOMIC DNA]</scope>
    <source>
        <strain evidence="20">VX34</strain>
        <tissue evidence="20">Whole-organism</tissue>
    </source>
</reference>
<dbReference type="GO" id="GO:0060170">
    <property type="term" value="C:ciliary membrane"/>
    <property type="evidence" value="ECO:0007669"/>
    <property type="project" value="UniProtKB-SubCell"/>
</dbReference>
<gene>
    <name evidence="20" type="ORF">L5515_010069</name>
</gene>
<comment type="subunit">
    <text evidence="15">Interacts with odr-4.</text>
</comment>
<keyword evidence="7 19" id="KW-1133">Transmembrane helix</keyword>
<evidence type="ECO:0000256" key="19">
    <source>
        <dbReference type="SAM" id="Phobius"/>
    </source>
</evidence>
<evidence type="ECO:0000256" key="1">
    <source>
        <dbReference type="ARBA" id="ARBA00004272"/>
    </source>
</evidence>
<comment type="similarity">
    <text evidence="14">Belongs to the nematode receptor-like protein str family.</text>
</comment>
<evidence type="ECO:0000256" key="8">
    <source>
        <dbReference type="ARBA" id="ARBA00023069"/>
    </source>
</evidence>
<keyword evidence="5 19" id="KW-0812">Transmembrane</keyword>
<feature type="transmembrane region" description="Helical" evidence="19">
    <location>
        <begin position="275"/>
        <end position="298"/>
    </location>
</feature>
<feature type="transmembrane region" description="Helical" evidence="19">
    <location>
        <begin position="52"/>
        <end position="78"/>
    </location>
</feature>
<feature type="transmembrane region" description="Helical" evidence="19">
    <location>
        <begin position="162"/>
        <end position="187"/>
    </location>
</feature>
<evidence type="ECO:0000256" key="13">
    <source>
        <dbReference type="ARBA" id="ARBA00054965"/>
    </source>
</evidence>
<evidence type="ECO:0000256" key="6">
    <source>
        <dbReference type="ARBA" id="ARBA00022725"/>
    </source>
</evidence>
<evidence type="ECO:0000256" key="11">
    <source>
        <dbReference type="ARBA" id="ARBA00023180"/>
    </source>
</evidence>
<evidence type="ECO:0000256" key="14">
    <source>
        <dbReference type="ARBA" id="ARBA00061678"/>
    </source>
</evidence>
<evidence type="ECO:0000313" key="21">
    <source>
        <dbReference type="Proteomes" id="UP000829354"/>
    </source>
</evidence>
<keyword evidence="21" id="KW-1185">Reference proteome</keyword>
<evidence type="ECO:0000256" key="15">
    <source>
        <dbReference type="ARBA" id="ARBA00064300"/>
    </source>
</evidence>
<evidence type="ECO:0000256" key="3">
    <source>
        <dbReference type="ARBA" id="ARBA00022500"/>
    </source>
</evidence>
<evidence type="ECO:0000256" key="5">
    <source>
        <dbReference type="ARBA" id="ARBA00022692"/>
    </source>
</evidence>
<sequence length="432" mass="49872">MPKTTTPKSFVDKNPIIYFPVSNLNGLSKEQRAMLELQIMLGIDWAEIMKYLIAYAITFVPLAICLFCCMCSYLTAFTRNLRDHVGIVCAFTSICLNLVLTYLILVKSPKKLGVYKYLMCYISLFEVFYSIWDMMTEPIVHSYKAAFVVLRDYNGSVFDREVSFVLVCIYCGLFGFSMAIFGVHFIYRYGAVNKSFSERFLPGNWVYMLFAIPLWYGTWWAVLCYIYFYYTDITDAYMKETIEYHYGIPIKDSSYIIVYFQPTGADGKPHPDPKIFFAIGCMWYMIISSMFSVFYFGIRCYWQIRKTINQSAAVSATTKNLQTQLFHALVVQTFIPLVLMYIPIGILFFFPMVIWELPFTTEFVGYTIALYPAIDPLPNMIIIKCYRHAIQGFFMKIFGRGKRGETQHSLNTVDAQSGSVVQPGRSAGTRFV</sequence>
<evidence type="ECO:0000256" key="2">
    <source>
        <dbReference type="ARBA" id="ARBA00022475"/>
    </source>
</evidence>
<dbReference type="FunFam" id="1.20.1070.10:FF:000128">
    <property type="entry name" value="Seven TM Receptor"/>
    <property type="match status" value="1"/>
</dbReference>
<feature type="transmembrane region" description="Helical" evidence="19">
    <location>
        <begin position="207"/>
        <end position="230"/>
    </location>
</feature>
<dbReference type="PANTHER" id="PTHR22943:SF126">
    <property type="entry name" value="SEVEN TM RECEPTOR"/>
    <property type="match status" value="1"/>
</dbReference>
<dbReference type="PANTHER" id="PTHR22943">
    <property type="entry name" value="7-TRANSMEMBRANE DOMAIN RECEPTOR C.ELEGANS"/>
    <property type="match status" value="1"/>
</dbReference>
<dbReference type="GO" id="GO:0007608">
    <property type="term" value="P:sensory perception of smell"/>
    <property type="evidence" value="ECO:0007669"/>
    <property type="project" value="UniProtKB-KW"/>
</dbReference>
<keyword evidence="12" id="KW-0966">Cell projection</keyword>
<keyword evidence="4" id="KW-0716">Sensory transduction</keyword>
<keyword evidence="9 19" id="KW-0472">Membrane</keyword>
<name>A0AAE9EQY6_CAEBR</name>
<proteinExistence type="inferred from homology"/>
<feature type="transmembrane region" description="Helical" evidence="19">
    <location>
        <begin position="325"/>
        <end position="351"/>
    </location>
</feature>
<evidence type="ECO:0000256" key="9">
    <source>
        <dbReference type="ARBA" id="ARBA00023136"/>
    </source>
</evidence>
<keyword evidence="8" id="KW-0969">Cilium</keyword>
<keyword evidence="3" id="KW-0145">Chemotaxis</keyword>
<feature type="transmembrane region" description="Helical" evidence="19">
    <location>
        <begin position="84"/>
        <end position="105"/>
    </location>
</feature>
<keyword evidence="11" id="KW-0325">Glycoprotein</keyword>
<evidence type="ECO:0000256" key="10">
    <source>
        <dbReference type="ARBA" id="ARBA00023170"/>
    </source>
</evidence>
<comment type="subcellular location">
    <subcellularLocation>
        <location evidence="1">Cell projection</location>
        <location evidence="1">Cilium membrane</location>
        <topology evidence="1">Multi-pass membrane protein</topology>
    </subcellularLocation>
</comment>
<dbReference type="Proteomes" id="UP000829354">
    <property type="component" value="Chromosome IV"/>
</dbReference>
<dbReference type="Pfam" id="PF10326">
    <property type="entry name" value="7TM_GPCR_Str"/>
    <property type="match status" value="1"/>
</dbReference>
<evidence type="ECO:0000313" key="20">
    <source>
        <dbReference type="EMBL" id="UMM26310.1"/>
    </source>
</evidence>
<keyword evidence="10" id="KW-0675">Receptor</keyword>
<dbReference type="EMBL" id="CP092623">
    <property type="protein sequence ID" value="UMM26310.1"/>
    <property type="molecule type" value="Genomic_DNA"/>
</dbReference>
<dbReference type="GO" id="GO:0006935">
    <property type="term" value="P:chemotaxis"/>
    <property type="evidence" value="ECO:0007669"/>
    <property type="project" value="UniProtKB-KW"/>
</dbReference>
<comment type="function">
    <text evidence="13">An odorant receptor which affects chemotaxis to the volatile odorant diacetyl. Specifies AWA neuronal cell fate via the odr-7 pathway.</text>
</comment>
<keyword evidence="2" id="KW-1003">Cell membrane</keyword>
<evidence type="ECO:0000256" key="12">
    <source>
        <dbReference type="ARBA" id="ARBA00023273"/>
    </source>
</evidence>
<protein>
    <recommendedName>
        <fullName evidence="16">Serpentine receptor class r-10</fullName>
    </recommendedName>
    <alternativeName>
        <fullName evidence="17">Odorant response abnormal protein 10</fullName>
    </alternativeName>
    <alternativeName>
        <fullName evidence="18">Olfactory receptor 10</fullName>
    </alternativeName>
</protein>